<evidence type="ECO:0000256" key="1">
    <source>
        <dbReference type="ARBA" id="ARBA00004477"/>
    </source>
</evidence>
<evidence type="ECO:0000313" key="11">
    <source>
        <dbReference type="Proteomes" id="UP000694544"/>
    </source>
</evidence>
<organism evidence="10 11">
    <name type="scientific">Moschus moschiferus</name>
    <name type="common">Siberian musk deer</name>
    <name type="synonym">Moschus sibiricus</name>
    <dbReference type="NCBI Taxonomy" id="68415"/>
    <lineage>
        <taxon>Eukaryota</taxon>
        <taxon>Metazoa</taxon>
        <taxon>Chordata</taxon>
        <taxon>Craniata</taxon>
        <taxon>Vertebrata</taxon>
        <taxon>Euteleostomi</taxon>
        <taxon>Mammalia</taxon>
        <taxon>Eutheria</taxon>
        <taxon>Laurasiatheria</taxon>
        <taxon>Artiodactyla</taxon>
        <taxon>Ruminantia</taxon>
        <taxon>Pecora</taxon>
        <taxon>Moschidae</taxon>
        <taxon>Moschus</taxon>
    </lineage>
</organism>
<feature type="chain" id="PRO_5034194219" description="Magnesium transporter protein 1" evidence="9">
    <location>
        <begin position="38"/>
        <end position="347"/>
    </location>
</feature>
<dbReference type="UniPathway" id="UPA00378"/>
<evidence type="ECO:0000256" key="7">
    <source>
        <dbReference type="ARBA" id="ARBA00023136"/>
    </source>
</evidence>
<evidence type="ECO:0000256" key="9">
    <source>
        <dbReference type="SAM" id="SignalP"/>
    </source>
</evidence>
<feature type="transmembrane region" description="Helical" evidence="8">
    <location>
        <begin position="200"/>
        <end position="218"/>
    </location>
</feature>
<sequence length="347" mass="40774">RDVIKGMIIIFGEKWWWLRRVSLTVVALVFMTPEASAHPDQGEKVLEEKVRQLMDWTKRDRVMRMNTAAFNHFVLEKPRNYSVIAMFTAFQRFRSCEPCKLAVEEFQILAGSWQFSSAFSNKVFFAMLDFDESPEVFKMLQVKGGPIVLHLPAESQFTADDIYNFQVRDISVQHMFTWADARTGRWMVNFTTRQPIHVHYPFKLGISLTLIGGLVCVLKWTRTFIFSKNFWAVLALCFVILMSSGRMWIHIRGAPFAESKTHTGQTHYIQDMYFLQYVAEMYIIFLFYMCITLGMVLLSTAATSRMNIRRRKIMSMTGMCLVVIFFNWLLSLFRLKYRVYPFRSLMD</sequence>
<comment type="pathway">
    <text evidence="2">Protein modification; protein glycosylation.</text>
</comment>
<accession>A0A8C6D6H2</accession>
<reference evidence="10" key="2">
    <citation type="submission" date="2025-09" db="UniProtKB">
        <authorList>
            <consortium name="Ensembl"/>
        </authorList>
    </citation>
    <scope>IDENTIFICATION</scope>
</reference>
<dbReference type="Ensembl" id="ENSMMST00000013041.1">
    <property type="protein sequence ID" value="ENSMMSP00000011813.1"/>
    <property type="gene ID" value="ENSMMSG00000009060.1"/>
</dbReference>
<keyword evidence="11" id="KW-1185">Reference proteome</keyword>
<dbReference type="Gene3D" id="3.40.30.10">
    <property type="entry name" value="Glutaredoxin"/>
    <property type="match status" value="1"/>
</dbReference>
<keyword evidence="9" id="KW-0732">Signal</keyword>
<name>A0A8C6D6H2_MOSMO</name>
<dbReference type="PANTHER" id="PTHR12692">
    <property type="entry name" value="DOLICHYL-DIPHOSPHOOLIGOSACCHARIDE--PROTEIN GLYCOSYLTRANSFERASE-RELATED"/>
    <property type="match status" value="1"/>
</dbReference>
<protein>
    <recommendedName>
        <fullName evidence="12">Magnesium transporter protein 1</fullName>
    </recommendedName>
</protein>
<evidence type="ECO:0000256" key="8">
    <source>
        <dbReference type="SAM" id="Phobius"/>
    </source>
</evidence>
<dbReference type="InterPro" id="IPR036249">
    <property type="entry name" value="Thioredoxin-like_sf"/>
</dbReference>
<comment type="similarity">
    <text evidence="3">Belongs to the OST3/OST6 family.</text>
</comment>
<feature type="transmembrane region" description="Helical" evidence="8">
    <location>
        <begin position="313"/>
        <end position="333"/>
    </location>
</feature>
<dbReference type="GO" id="GO:0008250">
    <property type="term" value="C:oligosaccharyltransferase complex"/>
    <property type="evidence" value="ECO:0007669"/>
    <property type="project" value="TreeGrafter"/>
</dbReference>
<evidence type="ECO:0000313" key="10">
    <source>
        <dbReference type="Ensembl" id="ENSMMSP00000011813.1"/>
    </source>
</evidence>
<dbReference type="Pfam" id="PF04756">
    <property type="entry name" value="OST3_OST6"/>
    <property type="match status" value="1"/>
</dbReference>
<keyword evidence="5 8" id="KW-0812">Transmembrane</keyword>
<keyword evidence="7 8" id="KW-0472">Membrane</keyword>
<evidence type="ECO:0000256" key="6">
    <source>
        <dbReference type="ARBA" id="ARBA00022989"/>
    </source>
</evidence>
<feature type="transmembrane region" description="Helical" evidence="8">
    <location>
        <begin position="281"/>
        <end position="301"/>
    </location>
</feature>
<dbReference type="GeneTree" id="ENSGT00390000012030"/>
<proteinExistence type="inferred from homology"/>
<evidence type="ECO:0000256" key="3">
    <source>
        <dbReference type="ARBA" id="ARBA00009561"/>
    </source>
</evidence>
<feature type="signal peptide" evidence="9">
    <location>
        <begin position="1"/>
        <end position="37"/>
    </location>
</feature>
<dbReference type="SUPFAM" id="SSF52833">
    <property type="entry name" value="Thioredoxin-like"/>
    <property type="match status" value="1"/>
</dbReference>
<dbReference type="PANTHER" id="PTHR12692:SF4">
    <property type="entry name" value="MAGNESIUM TRANSPORTER PROTEIN 1"/>
    <property type="match status" value="1"/>
</dbReference>
<comment type="subunit">
    <text evidence="4">Accessory component of the STT3B-containing form of the oligosaccharyltransferase (OST) complex. OST exists in two different complex forms which contain common core subunits RPN1, RPN2, OST48, OST4, DAD1 and TMEM258, either STT3A or STT3B as catalytic subunits, and form-specific accessory subunits. OST can form stable complexes with the Sec61 complex or with both the Sec61 and TRAP complexes. The association of TUSC3 or MAGT1 with the STT3B-containing complex seems to be mutually exclusvice.</text>
</comment>
<feature type="transmembrane region" description="Helical" evidence="8">
    <location>
        <begin position="230"/>
        <end position="249"/>
    </location>
</feature>
<keyword evidence="6 8" id="KW-1133">Transmembrane helix</keyword>
<dbReference type="AlphaFoldDB" id="A0A8C6D6H2"/>
<reference evidence="10" key="1">
    <citation type="submission" date="2025-08" db="UniProtKB">
        <authorList>
            <consortium name="Ensembl"/>
        </authorList>
    </citation>
    <scope>IDENTIFICATION</scope>
</reference>
<evidence type="ECO:0000256" key="4">
    <source>
        <dbReference type="ARBA" id="ARBA00011149"/>
    </source>
</evidence>
<comment type="subcellular location">
    <subcellularLocation>
        <location evidence="1">Endoplasmic reticulum membrane</location>
        <topology evidence="1">Multi-pass membrane protein</topology>
    </subcellularLocation>
</comment>
<dbReference type="GO" id="GO:0018279">
    <property type="term" value="P:protein N-linked glycosylation via asparagine"/>
    <property type="evidence" value="ECO:0007669"/>
    <property type="project" value="TreeGrafter"/>
</dbReference>
<evidence type="ECO:0008006" key="12">
    <source>
        <dbReference type="Google" id="ProtNLM"/>
    </source>
</evidence>
<dbReference type="Proteomes" id="UP000694544">
    <property type="component" value="Unplaced"/>
</dbReference>
<dbReference type="InterPro" id="IPR021149">
    <property type="entry name" value="OligosaccharylTrfase_OST3/OST6"/>
</dbReference>
<evidence type="ECO:0000256" key="2">
    <source>
        <dbReference type="ARBA" id="ARBA00004922"/>
    </source>
</evidence>
<evidence type="ECO:0000256" key="5">
    <source>
        <dbReference type="ARBA" id="ARBA00022692"/>
    </source>
</evidence>